<dbReference type="PROSITE" id="PS51192">
    <property type="entry name" value="HELICASE_ATP_BIND_1"/>
    <property type="match status" value="1"/>
</dbReference>
<feature type="region of interest" description="Disordered" evidence="9">
    <location>
        <begin position="897"/>
        <end position="935"/>
    </location>
</feature>
<keyword evidence="4" id="KW-0378">Hydrolase</keyword>
<keyword evidence="6" id="KW-0067">ATP-binding</keyword>
<evidence type="ECO:0000256" key="3">
    <source>
        <dbReference type="ARBA" id="ARBA00022741"/>
    </source>
</evidence>
<dbReference type="PROSITE" id="PS51194">
    <property type="entry name" value="HELICASE_CTER"/>
    <property type="match status" value="1"/>
</dbReference>
<dbReference type="InterPro" id="IPR014001">
    <property type="entry name" value="Helicase_ATP-bd"/>
</dbReference>
<keyword evidence="3" id="KW-0547">Nucleotide-binding</keyword>
<dbReference type="InterPro" id="IPR049730">
    <property type="entry name" value="SNF2/RAD54-like_C"/>
</dbReference>
<feature type="domain" description="Helicase ATP-binding" evidence="10">
    <location>
        <begin position="329"/>
        <end position="515"/>
    </location>
</feature>
<dbReference type="SMART" id="SM00490">
    <property type="entry name" value="HELICc"/>
    <property type="match status" value="1"/>
</dbReference>
<dbReference type="GO" id="GO:0004386">
    <property type="term" value="F:helicase activity"/>
    <property type="evidence" value="ECO:0007669"/>
    <property type="project" value="UniProtKB-KW"/>
</dbReference>
<feature type="compositionally biased region" description="Low complexity" evidence="9">
    <location>
        <begin position="166"/>
        <end position="178"/>
    </location>
</feature>
<evidence type="ECO:0000259" key="11">
    <source>
        <dbReference type="PROSITE" id="PS51194"/>
    </source>
</evidence>
<feature type="compositionally biased region" description="Basic and acidic residues" evidence="9">
    <location>
        <begin position="72"/>
        <end position="85"/>
    </location>
</feature>
<feature type="compositionally biased region" description="Basic and acidic residues" evidence="9">
    <location>
        <begin position="897"/>
        <end position="920"/>
    </location>
</feature>
<dbReference type="SUPFAM" id="SSF52540">
    <property type="entry name" value="P-loop containing nucleoside triphosphate hydrolases"/>
    <property type="match status" value="2"/>
</dbReference>
<dbReference type="Pfam" id="PF00271">
    <property type="entry name" value="Helicase_C"/>
    <property type="match status" value="1"/>
</dbReference>
<feature type="compositionally biased region" description="Basic residues" evidence="9">
    <location>
        <begin position="145"/>
        <end position="162"/>
    </location>
</feature>
<evidence type="ECO:0000256" key="9">
    <source>
        <dbReference type="SAM" id="MobiDB-lite"/>
    </source>
</evidence>
<dbReference type="InterPro" id="IPR038718">
    <property type="entry name" value="SNF2-like_sf"/>
</dbReference>
<evidence type="ECO:0000259" key="10">
    <source>
        <dbReference type="PROSITE" id="PS51192"/>
    </source>
</evidence>
<dbReference type="GO" id="GO:0016887">
    <property type="term" value="F:ATP hydrolysis activity"/>
    <property type="evidence" value="ECO:0007669"/>
    <property type="project" value="InterPro"/>
</dbReference>
<evidence type="ECO:0000256" key="7">
    <source>
        <dbReference type="ARBA" id="ARBA00023125"/>
    </source>
</evidence>
<feature type="compositionally biased region" description="Basic and acidic residues" evidence="9">
    <location>
        <begin position="228"/>
        <end position="240"/>
    </location>
</feature>
<dbReference type="OrthoDB" id="21111at2759"/>
<dbReference type="Gene3D" id="3.40.50.300">
    <property type="entry name" value="P-loop containing nucleotide triphosphate hydrolases"/>
    <property type="match status" value="1"/>
</dbReference>
<evidence type="ECO:0000313" key="12">
    <source>
        <dbReference type="EMBL" id="RWS26955.1"/>
    </source>
</evidence>
<dbReference type="GO" id="GO:0005634">
    <property type="term" value="C:nucleus"/>
    <property type="evidence" value="ECO:0007669"/>
    <property type="project" value="UniProtKB-SubCell"/>
</dbReference>
<evidence type="ECO:0000313" key="13">
    <source>
        <dbReference type="Proteomes" id="UP000288716"/>
    </source>
</evidence>
<dbReference type="GO" id="GO:0005524">
    <property type="term" value="F:ATP binding"/>
    <property type="evidence" value="ECO:0007669"/>
    <property type="project" value="UniProtKB-KW"/>
</dbReference>
<feature type="compositionally biased region" description="Acidic residues" evidence="9">
    <location>
        <begin position="179"/>
        <end position="190"/>
    </location>
</feature>
<dbReference type="SMART" id="SM00487">
    <property type="entry name" value="DEXDc"/>
    <property type="match status" value="1"/>
</dbReference>
<evidence type="ECO:0000256" key="4">
    <source>
        <dbReference type="ARBA" id="ARBA00022801"/>
    </source>
</evidence>
<gene>
    <name evidence="12" type="ORF">B4U80_09868</name>
</gene>
<accession>A0A443SHJ6</accession>
<feature type="compositionally biased region" description="Acidic residues" evidence="9">
    <location>
        <begin position="62"/>
        <end position="71"/>
    </location>
</feature>
<dbReference type="VEuPathDB" id="VectorBase:LDEU005086"/>
<protein>
    <submittedName>
        <fullName evidence="12">Transcriptional regulator ATRX-like protein</fullName>
    </submittedName>
</protein>
<dbReference type="Proteomes" id="UP000288716">
    <property type="component" value="Unassembled WGS sequence"/>
</dbReference>
<feature type="domain" description="Helicase C-terminal" evidence="11">
    <location>
        <begin position="688"/>
        <end position="856"/>
    </location>
</feature>
<dbReference type="PANTHER" id="PTHR45797:SF3">
    <property type="entry name" value="TRANSCRIPTIONAL REGULATOR ATRX HOMOLOG"/>
    <property type="match status" value="1"/>
</dbReference>
<feature type="compositionally biased region" description="Polar residues" evidence="9">
    <location>
        <begin position="191"/>
        <end position="202"/>
    </location>
</feature>
<proteinExistence type="inferred from homology"/>
<dbReference type="PANTHER" id="PTHR45797">
    <property type="entry name" value="RAD54-LIKE"/>
    <property type="match status" value="1"/>
</dbReference>
<dbReference type="InterPro" id="IPR027417">
    <property type="entry name" value="P-loop_NTPase"/>
</dbReference>
<dbReference type="InterPro" id="IPR044574">
    <property type="entry name" value="ARIP4-like"/>
</dbReference>
<organism evidence="12 13">
    <name type="scientific">Leptotrombidium deliense</name>
    <dbReference type="NCBI Taxonomy" id="299467"/>
    <lineage>
        <taxon>Eukaryota</taxon>
        <taxon>Metazoa</taxon>
        <taxon>Ecdysozoa</taxon>
        <taxon>Arthropoda</taxon>
        <taxon>Chelicerata</taxon>
        <taxon>Arachnida</taxon>
        <taxon>Acari</taxon>
        <taxon>Acariformes</taxon>
        <taxon>Trombidiformes</taxon>
        <taxon>Prostigmata</taxon>
        <taxon>Anystina</taxon>
        <taxon>Parasitengona</taxon>
        <taxon>Trombiculoidea</taxon>
        <taxon>Trombiculidae</taxon>
        <taxon>Leptotrombidium</taxon>
    </lineage>
</organism>
<name>A0A443SHJ6_9ACAR</name>
<comment type="subcellular location">
    <subcellularLocation>
        <location evidence="1">Nucleus</location>
    </subcellularLocation>
</comment>
<evidence type="ECO:0000256" key="2">
    <source>
        <dbReference type="ARBA" id="ARBA00007025"/>
    </source>
</evidence>
<dbReference type="EMBL" id="NCKV01002359">
    <property type="protein sequence ID" value="RWS26955.1"/>
    <property type="molecule type" value="Genomic_DNA"/>
</dbReference>
<reference evidence="12 13" key="1">
    <citation type="journal article" date="2018" name="Gigascience">
        <title>Genomes of trombidid mites reveal novel predicted allergens and laterally-transferred genes associated with secondary metabolism.</title>
        <authorList>
            <person name="Dong X."/>
            <person name="Chaisiri K."/>
            <person name="Xia D."/>
            <person name="Armstrong S.D."/>
            <person name="Fang Y."/>
            <person name="Donnelly M.J."/>
            <person name="Kadowaki T."/>
            <person name="McGarry J.W."/>
            <person name="Darby A.C."/>
            <person name="Makepeace B.L."/>
        </authorList>
    </citation>
    <scope>NUCLEOTIDE SEQUENCE [LARGE SCALE GENOMIC DNA]</scope>
    <source>
        <strain evidence="12">UoL-UT</strain>
    </source>
</reference>
<feature type="region of interest" description="Disordered" evidence="9">
    <location>
        <begin position="48"/>
        <end position="120"/>
    </location>
</feature>
<dbReference type="GO" id="GO:0003677">
    <property type="term" value="F:DNA binding"/>
    <property type="evidence" value="ECO:0007669"/>
    <property type="project" value="UniProtKB-KW"/>
</dbReference>
<dbReference type="Gene3D" id="3.40.50.10810">
    <property type="entry name" value="Tandem AAA-ATPase domain"/>
    <property type="match status" value="1"/>
</dbReference>
<evidence type="ECO:0000256" key="8">
    <source>
        <dbReference type="ARBA" id="ARBA00023242"/>
    </source>
</evidence>
<dbReference type="AlphaFoldDB" id="A0A443SHJ6"/>
<dbReference type="Pfam" id="PF00176">
    <property type="entry name" value="SNF2-rel_dom"/>
    <property type="match status" value="1"/>
</dbReference>
<dbReference type="InterPro" id="IPR001650">
    <property type="entry name" value="Helicase_C-like"/>
</dbReference>
<feature type="region of interest" description="Disordered" evidence="9">
    <location>
        <begin position="135"/>
        <end position="240"/>
    </location>
</feature>
<keyword evidence="5" id="KW-0347">Helicase</keyword>
<comment type="caution">
    <text evidence="12">The sequence shown here is derived from an EMBL/GenBank/DDBJ whole genome shotgun (WGS) entry which is preliminary data.</text>
</comment>
<sequence>MDNDDRAKIQAIINEFDENYKRQRKILVEQLNSIHYVRVDPSLCNTFDSGPANINEERMQVDEPDSLSSDDENNKENIGRIKETSSESDFEMSSSDDSTTEDSDIYLNNGKGPKRKKNFKHKVLKASLQAISSDDSDIDIAPTGKKQKRKERNISKLRRVRIKPNSSSSSSSYSSSSDSESESYDSDLSDVTDNSGTTVNIDSENKPSKISDSSSFSSTDECEIVNEVDSKQNGKDGRKNIRKIMNEKELREATKKANQEERARVLRIEEIEKRVKNLTDNSSNRLVLEFNADKSPLVEVDQRITAKFKKHQFEGVKFLWNCLVESVERLGTTEGGGCILAHSMGLGKSLQVVAFLHTLLTHAKTKDFVKRCIVVCPKNTARNWANEFYIWLPSKGSVRVFEICDTTNISERVKKLKRWYESGGVLIIGMEMFSRLVLGTKGINRASIVKCNRFLTDPGADIIIVDEGHLLKNEKTRLNEACNLVKTKRRVILTGTPLQNRLVEYHVMMDFVKPDLLGSIKEFTNRFVNPITNGEHSDSTVEDVKLMKKRVHVLHKMLDGCVQRFDYRVLTPYLQPKFEYILYISLTEVQQKIYQFYLDNLSRSSGRMTLFKDFCVFQCIWNHPSILYALKMHNKEKAKNDLGFPDDSESDCLEMNGELTEQSTEQWFKEFVSFEDRTKVEISGKMIVLLSIIKECEQSAEKLVIFSQSLALLTLIEEILKANQTSTKTWIKGNDFVRIDGSVNADLRKKWIDKFNDERQPNCRLFLVSTRAGSLGINLVGANRCVIFDACWNPTHDSQAVCRLYRFGQKKTVYVYRLIAQGTMEEKIYEKQIMKQSLSCRVVDSQQIQRHFSHRDLAELYRFFPDNNAERPTPVLPKDNLLADLLKQHRKEIVTYKQHDSLLENRPEEDLTEDERKAAWDEWEEEKDEEVQRQR</sequence>
<dbReference type="InterPro" id="IPR000330">
    <property type="entry name" value="SNF2_N"/>
</dbReference>
<feature type="non-terminal residue" evidence="12">
    <location>
        <position position="935"/>
    </location>
</feature>
<keyword evidence="7" id="KW-0238">DNA-binding</keyword>
<keyword evidence="13" id="KW-1185">Reference proteome</keyword>
<keyword evidence="8" id="KW-0539">Nucleus</keyword>
<comment type="similarity">
    <text evidence="2">Belongs to the SNF2/RAD54 helicase family.</text>
</comment>
<dbReference type="CDD" id="cd18007">
    <property type="entry name" value="DEXHc_ATRX-like"/>
    <property type="match status" value="1"/>
</dbReference>
<dbReference type="CDD" id="cd18793">
    <property type="entry name" value="SF2_C_SNF"/>
    <property type="match status" value="1"/>
</dbReference>
<dbReference type="STRING" id="299467.A0A443SHJ6"/>
<evidence type="ECO:0000256" key="1">
    <source>
        <dbReference type="ARBA" id="ARBA00004123"/>
    </source>
</evidence>
<evidence type="ECO:0000256" key="6">
    <source>
        <dbReference type="ARBA" id="ARBA00022840"/>
    </source>
</evidence>
<evidence type="ECO:0000256" key="5">
    <source>
        <dbReference type="ARBA" id="ARBA00022806"/>
    </source>
</evidence>